<keyword evidence="3" id="KW-1185">Reference proteome</keyword>
<evidence type="ECO:0000313" key="2">
    <source>
        <dbReference type="EMBL" id="MBM7658837.1"/>
    </source>
</evidence>
<name>A0ABS2QAL1_9BACL</name>
<dbReference type="Gene3D" id="3.40.630.30">
    <property type="match status" value="1"/>
</dbReference>
<dbReference type="EMBL" id="JAFBEV010000025">
    <property type="protein sequence ID" value="MBM7658837.1"/>
    <property type="molecule type" value="Genomic_DNA"/>
</dbReference>
<protein>
    <submittedName>
        <fullName evidence="2">GNAT superfamily N-acetyltransferase</fullName>
    </submittedName>
</protein>
<feature type="domain" description="N-acetyltransferase" evidence="1">
    <location>
        <begin position="4"/>
        <end position="158"/>
    </location>
</feature>
<dbReference type="RefSeq" id="WP_205007387.1">
    <property type="nucleotide sequence ID" value="NZ_CBCRXA010000024.1"/>
</dbReference>
<sequence>MFSWQIEPIRQSDNDQMRRLAIHSWGSETMVVHDTVYNLTEQEGFLARSQAEIIGMLTYRMDASDRSELLSLDSFIENQGIGSALLDAYVHRVAAQGVDQIYLVTTNDNLRALAFYQKRGFTLSALHLHAVTRARKIKPEIPLYAENGIAIAHELELTRTIGEKLCVKCFSEN</sequence>
<dbReference type="Pfam" id="PF00583">
    <property type="entry name" value="Acetyltransf_1"/>
    <property type="match status" value="1"/>
</dbReference>
<dbReference type="Proteomes" id="UP000823201">
    <property type="component" value="Unassembled WGS sequence"/>
</dbReference>
<accession>A0ABS2QAL1</accession>
<gene>
    <name evidence="2" type="ORF">JOC27_002300</name>
</gene>
<organism evidence="2 3">
    <name type="scientific">Sporolactobacillus spathodeae</name>
    <dbReference type="NCBI Taxonomy" id="1465502"/>
    <lineage>
        <taxon>Bacteria</taxon>
        <taxon>Bacillati</taxon>
        <taxon>Bacillota</taxon>
        <taxon>Bacilli</taxon>
        <taxon>Bacillales</taxon>
        <taxon>Sporolactobacillaceae</taxon>
        <taxon>Sporolactobacillus</taxon>
    </lineage>
</organism>
<proteinExistence type="predicted"/>
<comment type="caution">
    <text evidence="2">The sequence shown here is derived from an EMBL/GenBank/DDBJ whole genome shotgun (WGS) entry which is preliminary data.</text>
</comment>
<evidence type="ECO:0000313" key="3">
    <source>
        <dbReference type="Proteomes" id="UP000823201"/>
    </source>
</evidence>
<reference evidence="2 3" key="1">
    <citation type="submission" date="2021-01" db="EMBL/GenBank/DDBJ databases">
        <title>Genomic Encyclopedia of Type Strains, Phase IV (KMG-IV): sequencing the most valuable type-strain genomes for metagenomic binning, comparative biology and taxonomic classification.</title>
        <authorList>
            <person name="Goeker M."/>
        </authorList>
    </citation>
    <scope>NUCLEOTIDE SEQUENCE [LARGE SCALE GENOMIC DNA]</scope>
    <source>
        <strain evidence="2 3">DSM 100968</strain>
    </source>
</reference>
<dbReference type="InterPro" id="IPR016181">
    <property type="entry name" value="Acyl_CoA_acyltransferase"/>
</dbReference>
<dbReference type="InterPro" id="IPR000182">
    <property type="entry name" value="GNAT_dom"/>
</dbReference>
<dbReference type="PROSITE" id="PS51186">
    <property type="entry name" value="GNAT"/>
    <property type="match status" value="1"/>
</dbReference>
<dbReference type="SUPFAM" id="SSF55729">
    <property type="entry name" value="Acyl-CoA N-acyltransferases (Nat)"/>
    <property type="match status" value="1"/>
</dbReference>
<dbReference type="CDD" id="cd04301">
    <property type="entry name" value="NAT_SF"/>
    <property type="match status" value="1"/>
</dbReference>
<evidence type="ECO:0000259" key="1">
    <source>
        <dbReference type="PROSITE" id="PS51186"/>
    </source>
</evidence>